<feature type="transmembrane region" description="Helical" evidence="7">
    <location>
        <begin position="239"/>
        <end position="263"/>
    </location>
</feature>
<dbReference type="GO" id="GO:0055085">
    <property type="term" value="P:transmembrane transport"/>
    <property type="evidence" value="ECO:0007669"/>
    <property type="project" value="InterPro"/>
</dbReference>
<dbReference type="Pfam" id="PF00528">
    <property type="entry name" value="BPD_transp_1"/>
    <property type="match status" value="1"/>
</dbReference>
<evidence type="ECO:0000256" key="2">
    <source>
        <dbReference type="ARBA" id="ARBA00022448"/>
    </source>
</evidence>
<keyword evidence="6 7" id="KW-0472">Membrane</keyword>
<protein>
    <submittedName>
        <fullName evidence="9">Sugar ABC transporter permease</fullName>
    </submittedName>
</protein>
<dbReference type="PROSITE" id="PS50928">
    <property type="entry name" value="ABC_TM1"/>
    <property type="match status" value="1"/>
</dbReference>
<reference evidence="9 10" key="1">
    <citation type="submission" date="2018-10" db="EMBL/GenBank/DDBJ databases">
        <title>Natrarchaeobius chitinivorans gen. nov., sp. nov., and Natrarchaeobius haloalkaliphilus sp. nov., alkaliphilic, chitin-utilizing haloarchaea from hypersaline alkaline lakes.</title>
        <authorList>
            <person name="Sorokin D.Y."/>
            <person name="Elcheninov A.G."/>
            <person name="Kostrikina N.A."/>
            <person name="Bale N.J."/>
            <person name="Sinninghe Damste J.S."/>
            <person name="Khijniak T.V."/>
            <person name="Kublanov I.V."/>
            <person name="Toshchakov S.V."/>
        </authorList>
    </citation>
    <scope>NUCLEOTIDE SEQUENCE [LARGE SCALE GENOMIC DNA]</scope>
    <source>
        <strain evidence="9 10">AArcht4T</strain>
    </source>
</reference>
<dbReference type="RefSeq" id="WP_124195983.1">
    <property type="nucleotide sequence ID" value="NZ_REGA01000010.1"/>
</dbReference>
<evidence type="ECO:0000256" key="3">
    <source>
        <dbReference type="ARBA" id="ARBA00022475"/>
    </source>
</evidence>
<dbReference type="PANTHER" id="PTHR30193">
    <property type="entry name" value="ABC TRANSPORTER PERMEASE PROTEIN"/>
    <property type="match status" value="1"/>
</dbReference>
<dbReference type="InterPro" id="IPR000515">
    <property type="entry name" value="MetI-like"/>
</dbReference>
<dbReference type="CDD" id="cd06261">
    <property type="entry name" value="TM_PBP2"/>
    <property type="match status" value="1"/>
</dbReference>
<comment type="subcellular location">
    <subcellularLocation>
        <location evidence="1 7">Cell membrane</location>
        <topology evidence="1 7">Multi-pass membrane protein</topology>
    </subcellularLocation>
</comment>
<dbReference type="InterPro" id="IPR035906">
    <property type="entry name" value="MetI-like_sf"/>
</dbReference>
<dbReference type="Gene3D" id="1.10.3720.10">
    <property type="entry name" value="MetI-like"/>
    <property type="match status" value="1"/>
</dbReference>
<proteinExistence type="inferred from homology"/>
<sequence>MGGSQSYLPTTEDGGVSETLSSLRKNEFVKSIPFLAVPGLLVAVFVYGSIIWNFVLSLTDFRGFGDPDYTSLDLGMYTRMLTDGTFLAAARNTVALTVAFTLLCLVLGLSLAILVDRDIKFEGALRTIYLLPMSISFVVTAIFWGWMFNPSTGVINTFLRGIGLEFLALDWIGNPSTQLIAITIALVWQFTGLAMIIYLAGLRKIPRDQYEAAKMDGASDIIMYLKVVIPQLKTSTFSAIVILLMFSLKAFDFVFVLFGTSPGPGADILPVMMYREAFSANNWAYGSAVAVVLLVGALICIAPYLYYQHNRNLL</sequence>
<evidence type="ECO:0000256" key="4">
    <source>
        <dbReference type="ARBA" id="ARBA00022692"/>
    </source>
</evidence>
<comment type="caution">
    <text evidence="9">The sequence shown here is derived from an EMBL/GenBank/DDBJ whole genome shotgun (WGS) entry which is preliminary data.</text>
</comment>
<dbReference type="PANTHER" id="PTHR30193:SF42">
    <property type="entry name" value="ABC TRANSPORTER PERMEASE PROTEIN"/>
    <property type="match status" value="1"/>
</dbReference>
<keyword evidence="10" id="KW-1185">Reference proteome</keyword>
<dbReference type="SUPFAM" id="SSF161098">
    <property type="entry name" value="MetI-like"/>
    <property type="match status" value="1"/>
</dbReference>
<feature type="transmembrane region" description="Helical" evidence="7">
    <location>
        <begin position="127"/>
        <end position="147"/>
    </location>
</feature>
<feature type="transmembrane region" description="Helical" evidence="7">
    <location>
        <begin position="32"/>
        <end position="55"/>
    </location>
</feature>
<evidence type="ECO:0000256" key="6">
    <source>
        <dbReference type="ARBA" id="ARBA00023136"/>
    </source>
</evidence>
<comment type="similarity">
    <text evidence="7">Belongs to the binding-protein-dependent transport system permease family.</text>
</comment>
<dbReference type="EMBL" id="REGA01000010">
    <property type="protein sequence ID" value="RQG94223.1"/>
    <property type="molecule type" value="Genomic_DNA"/>
</dbReference>
<dbReference type="OrthoDB" id="45815at2157"/>
<accession>A0A3N6LV54</accession>
<keyword evidence="5 7" id="KW-1133">Transmembrane helix</keyword>
<gene>
    <name evidence="9" type="ORF">EA473_12690</name>
</gene>
<evidence type="ECO:0000256" key="7">
    <source>
        <dbReference type="RuleBase" id="RU363032"/>
    </source>
</evidence>
<feature type="transmembrane region" description="Helical" evidence="7">
    <location>
        <begin position="283"/>
        <end position="307"/>
    </location>
</feature>
<dbReference type="Proteomes" id="UP000282323">
    <property type="component" value="Unassembled WGS sequence"/>
</dbReference>
<evidence type="ECO:0000313" key="9">
    <source>
        <dbReference type="EMBL" id="RQG94223.1"/>
    </source>
</evidence>
<feature type="transmembrane region" description="Helical" evidence="7">
    <location>
        <begin position="94"/>
        <end position="115"/>
    </location>
</feature>
<feature type="transmembrane region" description="Helical" evidence="7">
    <location>
        <begin position="179"/>
        <end position="200"/>
    </location>
</feature>
<keyword evidence="3" id="KW-1003">Cell membrane</keyword>
<evidence type="ECO:0000259" key="8">
    <source>
        <dbReference type="PROSITE" id="PS50928"/>
    </source>
</evidence>
<keyword evidence="4 7" id="KW-0812">Transmembrane</keyword>
<dbReference type="GO" id="GO:0005886">
    <property type="term" value="C:plasma membrane"/>
    <property type="evidence" value="ECO:0007669"/>
    <property type="project" value="UniProtKB-SubCell"/>
</dbReference>
<name>A0A3N6LV54_NATCH</name>
<organism evidence="9 10">
    <name type="scientific">Natrarchaeobius chitinivorans</name>
    <dbReference type="NCBI Taxonomy" id="1679083"/>
    <lineage>
        <taxon>Archaea</taxon>
        <taxon>Methanobacteriati</taxon>
        <taxon>Methanobacteriota</taxon>
        <taxon>Stenosarchaea group</taxon>
        <taxon>Halobacteria</taxon>
        <taxon>Halobacteriales</taxon>
        <taxon>Natrialbaceae</taxon>
        <taxon>Natrarchaeobius</taxon>
    </lineage>
</organism>
<evidence type="ECO:0000256" key="1">
    <source>
        <dbReference type="ARBA" id="ARBA00004651"/>
    </source>
</evidence>
<evidence type="ECO:0000313" key="10">
    <source>
        <dbReference type="Proteomes" id="UP000282323"/>
    </source>
</evidence>
<dbReference type="InterPro" id="IPR051393">
    <property type="entry name" value="ABC_transporter_permease"/>
</dbReference>
<keyword evidence="2 7" id="KW-0813">Transport</keyword>
<dbReference type="AlphaFoldDB" id="A0A3N6LV54"/>
<feature type="domain" description="ABC transmembrane type-1" evidence="8">
    <location>
        <begin position="90"/>
        <end position="306"/>
    </location>
</feature>
<evidence type="ECO:0000256" key="5">
    <source>
        <dbReference type="ARBA" id="ARBA00022989"/>
    </source>
</evidence>